<name>A0A146G2K7_TERSA</name>
<dbReference type="STRING" id="690879.TSACC_2462"/>
<evidence type="ECO:0000313" key="1">
    <source>
        <dbReference type="EMBL" id="GAT32065.1"/>
    </source>
</evidence>
<organism evidence="1 2">
    <name type="scientific">Terrimicrobium sacchariphilum</name>
    <dbReference type="NCBI Taxonomy" id="690879"/>
    <lineage>
        <taxon>Bacteria</taxon>
        <taxon>Pseudomonadati</taxon>
        <taxon>Verrucomicrobiota</taxon>
        <taxon>Terrimicrobiia</taxon>
        <taxon>Terrimicrobiales</taxon>
        <taxon>Terrimicrobiaceae</taxon>
        <taxon>Terrimicrobium</taxon>
    </lineage>
</organism>
<accession>A0A146G2K7</accession>
<sequence>MKKIRKIALGFGFLIVAAASIAAFYLWPCIETFRQWHRQSEDTSFHWQKPDGESQLVALVEQTTGVNIASKAQVLDEYADYSGWIDGPSYLGLIALDEGTFKEVYEKCQELTRQSKVNHEYTSQTPSPLEDQITKGADTRFYSSDIDRTTILFLKKDSCHIGVLSIGT</sequence>
<proteinExistence type="predicted"/>
<comment type="caution">
    <text evidence="1">The sequence shown here is derived from an EMBL/GenBank/DDBJ whole genome shotgun (WGS) entry which is preliminary data.</text>
</comment>
<dbReference type="AlphaFoldDB" id="A0A146G2K7"/>
<dbReference type="InParanoid" id="A0A146G2K7"/>
<dbReference type="Proteomes" id="UP000076023">
    <property type="component" value="Unassembled WGS sequence"/>
</dbReference>
<dbReference type="EMBL" id="BDCO01000002">
    <property type="protein sequence ID" value="GAT32065.1"/>
    <property type="molecule type" value="Genomic_DNA"/>
</dbReference>
<gene>
    <name evidence="1" type="ORF">TSACC_2462</name>
</gene>
<reference evidence="2" key="1">
    <citation type="journal article" date="2017" name="Genome Announc.">
        <title>Draft Genome Sequence of Terrimicrobium sacchariphilum NM-5T, a Facultative Anaerobic Soil Bacterium of the Class Spartobacteria.</title>
        <authorList>
            <person name="Qiu Y.L."/>
            <person name="Tourlousse D.M."/>
            <person name="Matsuura N."/>
            <person name="Ohashi A."/>
            <person name="Sekiguchi Y."/>
        </authorList>
    </citation>
    <scope>NUCLEOTIDE SEQUENCE [LARGE SCALE GENOMIC DNA]</scope>
    <source>
        <strain evidence="2">NM-5</strain>
    </source>
</reference>
<keyword evidence="2" id="KW-1185">Reference proteome</keyword>
<evidence type="ECO:0000313" key="2">
    <source>
        <dbReference type="Proteomes" id="UP000076023"/>
    </source>
</evidence>
<protein>
    <submittedName>
        <fullName evidence="1">Uncharacterized protein</fullName>
    </submittedName>
</protein>
<dbReference type="RefSeq" id="WP_075077919.1">
    <property type="nucleotide sequence ID" value="NZ_BDCO01000002.1"/>
</dbReference>